<dbReference type="Proteomes" id="UP000465360">
    <property type="component" value="Unassembled WGS sequence"/>
</dbReference>
<dbReference type="CDD" id="cd09008">
    <property type="entry name" value="MTAN"/>
    <property type="match status" value="1"/>
</dbReference>
<reference evidence="2 3" key="1">
    <citation type="journal article" date="2019" name="Emerg. Microbes Infect.">
        <title>Comprehensive subspecies identification of 175 nontuberculous mycobacteria species based on 7547 genomic profiles.</title>
        <authorList>
            <person name="Matsumoto Y."/>
            <person name="Kinjo T."/>
            <person name="Motooka D."/>
            <person name="Nabeya D."/>
            <person name="Jung N."/>
            <person name="Uechi K."/>
            <person name="Horii T."/>
            <person name="Iida T."/>
            <person name="Fujita J."/>
            <person name="Nakamura S."/>
        </authorList>
    </citation>
    <scope>NUCLEOTIDE SEQUENCE [LARGE SCALE GENOMIC DNA]</scope>
    <source>
        <strain evidence="2 3">JCM 30725</strain>
    </source>
</reference>
<name>A0A7I9YS21_MYCBU</name>
<dbReference type="Gene3D" id="3.40.50.1580">
    <property type="entry name" value="Nucleoside phosphorylase domain"/>
    <property type="match status" value="2"/>
</dbReference>
<dbReference type="InterPro" id="IPR035994">
    <property type="entry name" value="Nucleoside_phosphorylase_sf"/>
</dbReference>
<dbReference type="PANTHER" id="PTHR21234:SF30">
    <property type="entry name" value="PHOSPHORYLASE SUPERFAMILY PROTEIN"/>
    <property type="match status" value="1"/>
</dbReference>
<accession>A0A7I9YS21</accession>
<comment type="caution">
    <text evidence="2">The sequence shown here is derived from an EMBL/GenBank/DDBJ whole genome shotgun (WGS) entry which is preliminary data.</text>
</comment>
<evidence type="ECO:0000313" key="3">
    <source>
        <dbReference type="Proteomes" id="UP000465360"/>
    </source>
</evidence>
<sequence length="346" mass="35684">MSADAGGIVHKSLRALVGVAAGCCVGVSVAAADSEADPGDSLAVSACELRTLVLTAFPAEADAVLSHTTLDPNPVVVANRRHFYLGTLGGKKVIVAMTGIGLVNATTATQTAFDRFTCPSGIAVGAVIFSGVAGGAGRVSLGDVAVPARWTLDDGATFRPVDPGMLAAAQSLAVTLSSVNTLGNPMCLCKNVPVVRLNDLGRVPQLFVGGDGSSSDNNNGTAFPCVPNAGDVFGCQPCSAPDRSLLYTGNFFKDTPAWLFKGLIGNLRPFPLENPAFDAVDQESATAQVVADAHGTPFLAIRGMSDGPNDPLRLPGFPFQFFFYKQLAAENAARVVAAFLQNWVGI</sequence>
<keyword evidence="3" id="KW-1185">Reference proteome</keyword>
<dbReference type="EMBL" id="BLKZ01000001">
    <property type="protein sequence ID" value="GFG91466.1"/>
    <property type="molecule type" value="Genomic_DNA"/>
</dbReference>
<dbReference type="GO" id="GO:0003824">
    <property type="term" value="F:catalytic activity"/>
    <property type="evidence" value="ECO:0007669"/>
    <property type="project" value="InterPro"/>
</dbReference>
<gene>
    <name evidence="2" type="ORF">MBOU_35080</name>
</gene>
<feature type="domain" description="Nucleoside phosphorylase" evidence="1">
    <location>
        <begin position="52"/>
        <end position="158"/>
    </location>
</feature>
<dbReference type="Pfam" id="PF01048">
    <property type="entry name" value="PNP_UDP_1"/>
    <property type="match status" value="1"/>
</dbReference>
<proteinExistence type="predicted"/>
<dbReference type="AlphaFoldDB" id="A0A7I9YS21"/>
<organism evidence="2 3">
    <name type="scientific">Mycobacterium bourgelatii</name>
    <dbReference type="NCBI Taxonomy" id="1273442"/>
    <lineage>
        <taxon>Bacteria</taxon>
        <taxon>Bacillati</taxon>
        <taxon>Actinomycetota</taxon>
        <taxon>Actinomycetes</taxon>
        <taxon>Mycobacteriales</taxon>
        <taxon>Mycobacteriaceae</taxon>
        <taxon>Mycobacterium</taxon>
    </lineage>
</organism>
<evidence type="ECO:0000313" key="2">
    <source>
        <dbReference type="EMBL" id="GFG91466.1"/>
    </source>
</evidence>
<dbReference type="InterPro" id="IPR000845">
    <property type="entry name" value="Nucleoside_phosphorylase_d"/>
</dbReference>
<dbReference type="SUPFAM" id="SSF53167">
    <property type="entry name" value="Purine and uridine phosphorylases"/>
    <property type="match status" value="1"/>
</dbReference>
<evidence type="ECO:0000259" key="1">
    <source>
        <dbReference type="Pfam" id="PF01048"/>
    </source>
</evidence>
<dbReference type="PANTHER" id="PTHR21234">
    <property type="entry name" value="PURINE NUCLEOSIDE PHOSPHORYLASE"/>
    <property type="match status" value="1"/>
</dbReference>
<protein>
    <recommendedName>
        <fullName evidence="1">Nucleoside phosphorylase domain-containing protein</fullName>
    </recommendedName>
</protein>
<dbReference type="GO" id="GO:0009116">
    <property type="term" value="P:nucleoside metabolic process"/>
    <property type="evidence" value="ECO:0007669"/>
    <property type="project" value="InterPro"/>
</dbReference>